<dbReference type="Proteomes" id="UP000312032">
    <property type="component" value="Unassembled WGS sequence"/>
</dbReference>
<dbReference type="Gene3D" id="1.10.238.120">
    <property type="entry name" value="Jann4075-like"/>
    <property type="match status" value="1"/>
</dbReference>
<organism evidence="1 2">
    <name type="scientific">Corynebacterium tapiri</name>
    <dbReference type="NCBI Taxonomy" id="1448266"/>
    <lineage>
        <taxon>Bacteria</taxon>
        <taxon>Bacillati</taxon>
        <taxon>Actinomycetota</taxon>
        <taxon>Actinomycetes</taxon>
        <taxon>Mycobacteriales</taxon>
        <taxon>Corynebacteriaceae</taxon>
        <taxon>Corynebacterium</taxon>
    </lineage>
</organism>
<gene>
    <name evidence="1" type="ORF">FHE74_05130</name>
</gene>
<dbReference type="RefSeq" id="WP_139465429.1">
    <property type="nucleotide sequence ID" value="NZ_VDHJ01000005.1"/>
</dbReference>
<dbReference type="AlphaFoldDB" id="A0A5C4U4W0"/>
<name>A0A5C4U4W0_9CORY</name>
<dbReference type="SUPFAM" id="SSF158587">
    <property type="entry name" value="Jann4075-like"/>
    <property type="match status" value="1"/>
</dbReference>
<reference evidence="1 2" key="1">
    <citation type="submission" date="2019-06" db="EMBL/GenBank/DDBJ databases">
        <authorList>
            <person name="Li J."/>
        </authorList>
    </citation>
    <scope>NUCLEOTIDE SEQUENCE [LARGE SCALE GENOMIC DNA]</scope>
    <source>
        <strain evidence="1 2">LMG 28165</strain>
    </source>
</reference>
<evidence type="ECO:0000313" key="2">
    <source>
        <dbReference type="Proteomes" id="UP000312032"/>
    </source>
</evidence>
<dbReference type="Pfam" id="PF11015">
    <property type="entry name" value="DUF2853"/>
    <property type="match status" value="1"/>
</dbReference>
<proteinExistence type="predicted"/>
<dbReference type="EMBL" id="VDHJ01000005">
    <property type="protein sequence ID" value="TNL98586.1"/>
    <property type="molecule type" value="Genomic_DNA"/>
</dbReference>
<evidence type="ECO:0000313" key="1">
    <source>
        <dbReference type="EMBL" id="TNL98586.1"/>
    </source>
</evidence>
<protein>
    <submittedName>
        <fullName evidence="1">DUF2853 family protein</fullName>
    </submittedName>
</protein>
<keyword evidence="2" id="KW-1185">Reference proteome</keyword>
<comment type="caution">
    <text evidence="1">The sequence shown here is derived from an EMBL/GenBank/DDBJ whole genome shotgun (WGS) entry which is preliminary data.</text>
</comment>
<sequence length="106" mass="11624">MSDQIALVKKYAPNADEDVIQAMASTYRLALSNRDAATVSASDPAELETVRKNFLEKKLGLTESPEVLDKAINDVLATMKDGSANPRLAVYYLLAEKFGKLDVFTK</sequence>
<dbReference type="InterPro" id="IPR023154">
    <property type="entry name" value="Jann4075-like_sf"/>
</dbReference>
<dbReference type="OrthoDB" id="9812542at2"/>
<dbReference type="InterPro" id="IPR021274">
    <property type="entry name" value="DUF2853"/>
</dbReference>
<accession>A0A5C4U4W0</accession>